<accession>A0ABW1UYV1</accession>
<dbReference type="RefSeq" id="WP_125592627.1">
    <property type="nucleotide sequence ID" value="NZ_JBHSSN010000014.1"/>
</dbReference>
<dbReference type="EMBL" id="JBHSSN010000014">
    <property type="protein sequence ID" value="MFC6323608.1"/>
    <property type="molecule type" value="Genomic_DNA"/>
</dbReference>
<dbReference type="InterPro" id="IPR024968">
    <property type="entry name" value="SlpA_C_lactobacillus"/>
</dbReference>
<name>A0ABW1UYV1_9LACO</name>
<feature type="domain" description="S-layer protein C-terminal" evidence="3">
    <location>
        <begin position="368"/>
        <end position="411"/>
    </location>
</feature>
<evidence type="ECO:0000259" key="3">
    <source>
        <dbReference type="Pfam" id="PF03217"/>
    </source>
</evidence>
<evidence type="ECO:0000256" key="1">
    <source>
        <dbReference type="SAM" id="MobiDB-lite"/>
    </source>
</evidence>
<evidence type="ECO:0000313" key="5">
    <source>
        <dbReference type="EMBL" id="MFC6323608.1"/>
    </source>
</evidence>
<evidence type="ECO:0000259" key="4">
    <source>
        <dbReference type="Pfam" id="PF17965"/>
    </source>
</evidence>
<feature type="domain" description="Mucin binding" evidence="4">
    <location>
        <begin position="220"/>
        <end position="271"/>
    </location>
</feature>
<dbReference type="Proteomes" id="UP001596186">
    <property type="component" value="Unassembled WGS sequence"/>
</dbReference>
<evidence type="ECO:0000313" key="6">
    <source>
        <dbReference type="Proteomes" id="UP001596186"/>
    </source>
</evidence>
<evidence type="ECO:0000256" key="2">
    <source>
        <dbReference type="SAM" id="SignalP"/>
    </source>
</evidence>
<keyword evidence="6" id="KW-1185">Reference proteome</keyword>
<comment type="caution">
    <text evidence="5">The sequence shown here is derived from an EMBL/GenBank/DDBJ whole genome shotgun (WGS) entry which is preliminary data.</text>
</comment>
<feature type="compositionally biased region" description="Pro residues" evidence="1">
    <location>
        <begin position="190"/>
        <end position="208"/>
    </location>
</feature>
<keyword evidence="2" id="KW-0732">Signal</keyword>
<feature type="region of interest" description="Disordered" evidence="1">
    <location>
        <begin position="186"/>
        <end position="220"/>
    </location>
</feature>
<proteinExistence type="predicted"/>
<feature type="chain" id="PRO_5046990123" evidence="2">
    <location>
        <begin position="31"/>
        <end position="415"/>
    </location>
</feature>
<dbReference type="Pfam" id="PF03217">
    <property type="entry name" value="SlpA"/>
    <property type="match status" value="2"/>
</dbReference>
<protein>
    <submittedName>
        <fullName evidence="5">SLAP domain-containing protein</fullName>
    </submittedName>
</protein>
<feature type="domain" description="S-layer protein C-terminal" evidence="3">
    <location>
        <begin position="297"/>
        <end position="346"/>
    </location>
</feature>
<dbReference type="Pfam" id="PF17965">
    <property type="entry name" value="MucBP_2"/>
    <property type="match status" value="1"/>
</dbReference>
<dbReference type="Gene3D" id="3.10.20.320">
    <property type="entry name" value="Putative peptidoglycan bound protein (lpxtg motif)"/>
    <property type="match status" value="1"/>
</dbReference>
<reference evidence="6" key="1">
    <citation type="journal article" date="2019" name="Int. J. Syst. Evol. Microbiol.">
        <title>The Global Catalogue of Microorganisms (GCM) 10K type strain sequencing project: providing services to taxonomists for standard genome sequencing and annotation.</title>
        <authorList>
            <consortium name="The Broad Institute Genomics Platform"/>
            <consortium name="The Broad Institute Genome Sequencing Center for Infectious Disease"/>
            <person name="Wu L."/>
            <person name="Ma J."/>
        </authorList>
    </citation>
    <scope>NUCLEOTIDE SEQUENCE [LARGE SCALE GENOMIC DNA]</scope>
    <source>
        <strain evidence="6">CCM 8895</strain>
    </source>
</reference>
<feature type="signal peptide" evidence="2">
    <location>
        <begin position="1"/>
        <end position="30"/>
    </location>
</feature>
<organism evidence="5 6">
    <name type="scientific">Companilactobacillus baiquanensis</name>
    <dbReference type="NCBI Taxonomy" id="2486005"/>
    <lineage>
        <taxon>Bacteria</taxon>
        <taxon>Bacillati</taxon>
        <taxon>Bacillota</taxon>
        <taxon>Bacilli</taxon>
        <taxon>Lactobacillales</taxon>
        <taxon>Lactobacillaceae</taxon>
        <taxon>Companilactobacillus</taxon>
    </lineage>
</organism>
<dbReference type="InterPro" id="IPR041558">
    <property type="entry name" value="MucBP_2"/>
</dbReference>
<sequence length="415" mass="45543">MKKTKSLVITSLLFSAMVLNPSTIQGVVQAASVGDTTSIPDSDTQPVKVNFVSDDKDDTNKIESIDINVKKSDTTVDVKTVEDSKKIPELYKLSQVEGSKYSIEKGTITVHVTHDLEKAKKITVKYTIDKPKADEKISDFSKYVPKALEAMSITKDIIPTGYELTDKSLTSVKIVDGVVSIKVKAIETPKPNPKPNPKPTPKPTPKPSTKPSTDKKTYSTTVNFVDQSTKKKVHSITLSGKDGQKVNYTLPEGYELVQGAAKTITIDKNKTKVEIKVVKTPAVVGKITSYKGFISTNKQSVLYSKDGKRIANRGLGSNSDWVSDKKMTLNGETYYGVSSNEFVKASDVFEYKTLNTVIGTSAGSAKHLYNSKGEMVSNRALAPNTFWRTDKKTQINGKDAYRVSTNEWVFAADIM</sequence>
<gene>
    <name evidence="5" type="ORF">ACFP1F_07650</name>
</gene>